<keyword evidence="3" id="KW-1185">Reference proteome</keyword>
<evidence type="ECO:0000256" key="1">
    <source>
        <dbReference type="SAM" id="Phobius"/>
    </source>
</evidence>
<comment type="caution">
    <text evidence="2">The sequence shown here is derived from an EMBL/GenBank/DDBJ whole genome shotgun (WGS) entry which is preliminary data.</text>
</comment>
<organism evidence="2 3">
    <name type="scientific">Bondarzewia mesenterica</name>
    <dbReference type="NCBI Taxonomy" id="1095465"/>
    <lineage>
        <taxon>Eukaryota</taxon>
        <taxon>Fungi</taxon>
        <taxon>Dikarya</taxon>
        <taxon>Basidiomycota</taxon>
        <taxon>Agaricomycotina</taxon>
        <taxon>Agaricomycetes</taxon>
        <taxon>Russulales</taxon>
        <taxon>Bondarzewiaceae</taxon>
        <taxon>Bondarzewia</taxon>
    </lineage>
</organism>
<feature type="transmembrane region" description="Helical" evidence="1">
    <location>
        <begin position="20"/>
        <end position="40"/>
    </location>
</feature>
<dbReference type="EMBL" id="SGPL01000373">
    <property type="protein sequence ID" value="THH13252.1"/>
    <property type="molecule type" value="Genomic_DNA"/>
</dbReference>
<evidence type="ECO:0000313" key="3">
    <source>
        <dbReference type="Proteomes" id="UP000310158"/>
    </source>
</evidence>
<protein>
    <submittedName>
        <fullName evidence="2">Uncharacterized protein</fullName>
    </submittedName>
</protein>
<sequence>MSLSVRKSYLLDKSAVDADVSLILSIAGGVAGSLLGGVGLQKTGKYHAYTIATYVCMAICATTITLATGVGSFILGNENRLVSLSVRSTLFQDTLRKLRLCHANGSMSLGFLMGDEISESAFRISIDSVEGGVSAPVLNTMNLLWALNFKRAVDPVTKAVIPVDIKDYSRGITTAPNPFKCDIVVRSESHAGVIRRNFAAAQPVV</sequence>
<feature type="transmembrane region" description="Helical" evidence="1">
    <location>
        <begin position="52"/>
        <end position="75"/>
    </location>
</feature>
<gene>
    <name evidence="2" type="ORF">EW146_g6946</name>
</gene>
<name>A0A4S4LM57_9AGAM</name>
<reference evidence="2 3" key="1">
    <citation type="submission" date="2019-02" db="EMBL/GenBank/DDBJ databases">
        <title>Genome sequencing of the rare red list fungi Bondarzewia mesenterica.</title>
        <authorList>
            <person name="Buettner E."/>
            <person name="Kellner H."/>
        </authorList>
    </citation>
    <scope>NUCLEOTIDE SEQUENCE [LARGE SCALE GENOMIC DNA]</scope>
    <source>
        <strain evidence="2 3">DSM 108281</strain>
    </source>
</reference>
<dbReference type="Proteomes" id="UP000310158">
    <property type="component" value="Unassembled WGS sequence"/>
</dbReference>
<keyword evidence="1" id="KW-1133">Transmembrane helix</keyword>
<accession>A0A4S4LM57</accession>
<proteinExistence type="predicted"/>
<keyword evidence="1" id="KW-0812">Transmembrane</keyword>
<evidence type="ECO:0000313" key="2">
    <source>
        <dbReference type="EMBL" id="THH13252.1"/>
    </source>
</evidence>
<dbReference type="AlphaFoldDB" id="A0A4S4LM57"/>
<dbReference type="OrthoDB" id="2789670at2759"/>
<keyword evidence="1" id="KW-0472">Membrane</keyword>